<sequence length="197" mass="23243">MNTHLSLSEDSSVLAELKAKPVFFQRIRELQDDDSKLVLKRKMVLDKLSLEYSIDDSNRQKSYTNLKRRDIEFVVGDRVLLKSSLWKKVLQFGRKRKLSPRFIGPYEIIERIDPVVYPLALPPELEKIYNVFHVSMLRRYRFDSSHVISHTEIEIQPDMTYSEEPVKILTQEAKELRNKQIPLVKVLWHHHGSEEAT</sequence>
<dbReference type="KEGG" id="ghi:107887867"/>
<dbReference type="Pfam" id="PF24626">
    <property type="entry name" value="SH3_Tf2-1"/>
    <property type="match status" value="1"/>
</dbReference>
<name>A0A1U8HNF4_GOSHI</name>
<evidence type="ECO:0000259" key="1">
    <source>
        <dbReference type="Pfam" id="PF24626"/>
    </source>
</evidence>
<dbReference type="AlphaFoldDB" id="A0A1U8HNF4"/>
<proteinExistence type="predicted"/>
<dbReference type="Proteomes" id="UP000818029">
    <property type="component" value="Chromosome A03"/>
</dbReference>
<dbReference type="RefSeq" id="XP_016667577.1">
    <property type="nucleotide sequence ID" value="XM_016812088.1"/>
</dbReference>
<dbReference type="InterPro" id="IPR056924">
    <property type="entry name" value="SH3_Tf2-1"/>
</dbReference>
<gene>
    <name evidence="3" type="primary">LOC107887867</name>
</gene>
<organism evidence="2 3">
    <name type="scientific">Gossypium hirsutum</name>
    <name type="common">Upland cotton</name>
    <name type="synonym">Gossypium mexicanum</name>
    <dbReference type="NCBI Taxonomy" id="3635"/>
    <lineage>
        <taxon>Eukaryota</taxon>
        <taxon>Viridiplantae</taxon>
        <taxon>Streptophyta</taxon>
        <taxon>Embryophyta</taxon>
        <taxon>Tracheophyta</taxon>
        <taxon>Spermatophyta</taxon>
        <taxon>Magnoliopsida</taxon>
        <taxon>eudicotyledons</taxon>
        <taxon>Gunneridae</taxon>
        <taxon>Pentapetalae</taxon>
        <taxon>rosids</taxon>
        <taxon>malvids</taxon>
        <taxon>Malvales</taxon>
        <taxon>Malvaceae</taxon>
        <taxon>Malvoideae</taxon>
        <taxon>Gossypium</taxon>
    </lineage>
</organism>
<accession>A0A1U8HNF4</accession>
<reference evidence="3" key="2">
    <citation type="submission" date="2025-08" db="UniProtKB">
        <authorList>
            <consortium name="RefSeq"/>
        </authorList>
    </citation>
    <scope>IDENTIFICATION</scope>
</reference>
<dbReference type="PANTHER" id="PTHR46148">
    <property type="entry name" value="CHROMO DOMAIN-CONTAINING PROTEIN"/>
    <property type="match status" value="1"/>
</dbReference>
<evidence type="ECO:0000313" key="2">
    <source>
        <dbReference type="Proteomes" id="UP000818029"/>
    </source>
</evidence>
<feature type="domain" description="Tf2-1-like SH3-like" evidence="1">
    <location>
        <begin position="76"/>
        <end position="141"/>
    </location>
</feature>
<dbReference type="GeneID" id="107887867"/>
<protein>
    <recommendedName>
        <fullName evidence="1">Tf2-1-like SH3-like domain-containing protein</fullName>
    </recommendedName>
</protein>
<keyword evidence="2" id="KW-1185">Reference proteome</keyword>
<dbReference type="PaxDb" id="3635-A0A1U8HNF4"/>
<reference evidence="2" key="1">
    <citation type="journal article" date="2020" name="Nat. Genet.">
        <title>Genomic diversifications of five Gossypium allopolyploid species and their impact on cotton improvement.</title>
        <authorList>
            <person name="Chen Z.J."/>
            <person name="Sreedasyam A."/>
            <person name="Ando A."/>
            <person name="Song Q."/>
            <person name="De Santiago L.M."/>
            <person name="Hulse-Kemp A.M."/>
            <person name="Ding M."/>
            <person name="Ye W."/>
            <person name="Kirkbride R.C."/>
            <person name="Jenkins J."/>
            <person name="Plott C."/>
            <person name="Lovell J."/>
            <person name="Lin Y.M."/>
            <person name="Vaughn R."/>
            <person name="Liu B."/>
            <person name="Simpson S."/>
            <person name="Scheffler B.E."/>
            <person name="Wen L."/>
            <person name="Saski C.A."/>
            <person name="Grover C.E."/>
            <person name="Hu G."/>
            <person name="Conover J.L."/>
            <person name="Carlson J.W."/>
            <person name="Shu S."/>
            <person name="Boston L.B."/>
            <person name="Williams M."/>
            <person name="Peterson D.G."/>
            <person name="McGee K."/>
            <person name="Jones D.C."/>
            <person name="Wendel J.F."/>
            <person name="Stelly D.M."/>
            <person name="Grimwood J."/>
            <person name="Schmutz J."/>
        </authorList>
    </citation>
    <scope>NUCLEOTIDE SEQUENCE [LARGE SCALE GENOMIC DNA]</scope>
    <source>
        <strain evidence="2">cv. TM-1</strain>
    </source>
</reference>
<evidence type="ECO:0000313" key="3">
    <source>
        <dbReference type="RefSeq" id="XP_016667577.1"/>
    </source>
</evidence>
<dbReference type="PANTHER" id="PTHR46148:SF44">
    <property type="entry name" value="GAG-POL POLYPROTEIN"/>
    <property type="match status" value="1"/>
</dbReference>